<evidence type="ECO:0000313" key="2">
    <source>
        <dbReference type="EMBL" id="KXK61618.1"/>
    </source>
</evidence>
<dbReference type="SUPFAM" id="SSF109854">
    <property type="entry name" value="DinB/YfiT-like putative metalloenzymes"/>
    <property type="match status" value="1"/>
</dbReference>
<dbReference type="InterPro" id="IPR034660">
    <property type="entry name" value="DinB/YfiT-like"/>
</dbReference>
<gene>
    <name evidence="2" type="ORF">AWW66_12685</name>
</gene>
<sequence>MALRVECERLATELRGLDGPDLGRATDCPPWTVRDLVAHVHTGVGRLVDMLAAPPPERARVDATGYYGADKFAPEVDAERIDSAQRAARQPATGPELAGQILDAWRATDAAVARHPADRLVRTRHGDPMRLDDFLATRVTEVGVHGLDLAHALDRTPWLTQEAAVVVAGLLTEGRDLPAGLDWDRLTLIRKLTGRAPLTDAERSTLAGAGLRPPSFAAD</sequence>
<proteinExistence type="predicted"/>
<comment type="caution">
    <text evidence="2">The sequence shown here is derived from an EMBL/GenBank/DDBJ whole genome shotgun (WGS) entry which is preliminary data.</text>
</comment>
<dbReference type="EMBL" id="LRQV01000037">
    <property type="protein sequence ID" value="KXK61618.1"/>
    <property type="molecule type" value="Genomic_DNA"/>
</dbReference>
<dbReference type="InterPro" id="IPR024344">
    <property type="entry name" value="MDMPI_metal-binding"/>
</dbReference>
<dbReference type="Pfam" id="PF11716">
    <property type="entry name" value="MDMPI_N"/>
    <property type="match status" value="1"/>
</dbReference>
<dbReference type="GO" id="GO:0046872">
    <property type="term" value="F:metal ion binding"/>
    <property type="evidence" value="ECO:0007669"/>
    <property type="project" value="InterPro"/>
</dbReference>
<dbReference type="NCBIfam" id="TIGR03083">
    <property type="entry name" value="maleylpyruvate isomerase family mycothiol-dependent enzyme"/>
    <property type="match status" value="1"/>
</dbReference>
<name>A0A136PT49_9ACTN</name>
<reference evidence="2 3" key="1">
    <citation type="submission" date="2016-01" db="EMBL/GenBank/DDBJ databases">
        <title>Whole genome sequence and analysis of Micromonospora rosaria DSM 803, which can produce antibacterial substance rosamicin.</title>
        <authorList>
            <person name="Yang H."/>
            <person name="He X."/>
            <person name="Zhu D."/>
        </authorList>
    </citation>
    <scope>NUCLEOTIDE SEQUENCE [LARGE SCALE GENOMIC DNA]</scope>
    <source>
        <strain evidence="2 3">DSM 803</strain>
    </source>
</reference>
<dbReference type="RefSeq" id="WP_067364757.1">
    <property type="nucleotide sequence ID" value="NZ_JBIUBN010000021.1"/>
</dbReference>
<dbReference type="Proteomes" id="UP000070620">
    <property type="component" value="Unassembled WGS sequence"/>
</dbReference>
<evidence type="ECO:0000259" key="1">
    <source>
        <dbReference type="Pfam" id="PF11716"/>
    </source>
</evidence>
<dbReference type="AlphaFoldDB" id="A0A136PT49"/>
<dbReference type="OrthoDB" id="3677409at2"/>
<feature type="domain" description="Mycothiol-dependent maleylpyruvate isomerase metal-binding" evidence="1">
    <location>
        <begin position="3"/>
        <end position="150"/>
    </location>
</feature>
<keyword evidence="3" id="KW-1185">Reference proteome</keyword>
<dbReference type="InterPro" id="IPR017517">
    <property type="entry name" value="Maleyloyr_isom"/>
</dbReference>
<organism evidence="2 3">
    <name type="scientific">Micromonospora rosaria</name>
    <dbReference type="NCBI Taxonomy" id="47874"/>
    <lineage>
        <taxon>Bacteria</taxon>
        <taxon>Bacillati</taxon>
        <taxon>Actinomycetota</taxon>
        <taxon>Actinomycetes</taxon>
        <taxon>Micromonosporales</taxon>
        <taxon>Micromonosporaceae</taxon>
        <taxon>Micromonospora</taxon>
    </lineage>
</organism>
<evidence type="ECO:0000313" key="3">
    <source>
        <dbReference type="Proteomes" id="UP000070620"/>
    </source>
</evidence>
<accession>A0A136PT49</accession>
<dbReference type="Gene3D" id="1.20.120.450">
    <property type="entry name" value="dinb family like domain"/>
    <property type="match status" value="1"/>
</dbReference>
<protein>
    <recommendedName>
        <fullName evidence="1">Mycothiol-dependent maleylpyruvate isomerase metal-binding domain-containing protein</fullName>
    </recommendedName>
</protein>